<sequence>MNKRENFITEPDTNIFFIYDAIDYSNNEGYFLRLHTVCLNGHKFLINIIIQDIFFDIKLNNKNSISSYTNEFKPQSYEIIYKQPFDSTEKFKFIRFYFKNHNKRKKVLDKIKNQQKELEEELNDIKLIKEGKKNNEKSGKCIKFSREHEMREVELNKLLDIFWLQYDTYSDDNTCHYQKVAHENEFELVGWYELITEGLDELKLINDINITFDQIQKIK</sequence>
<dbReference type="EMBL" id="CAJVQA010004098">
    <property type="protein sequence ID" value="CAG8590990.1"/>
    <property type="molecule type" value="Genomic_DNA"/>
</dbReference>
<evidence type="ECO:0000313" key="2">
    <source>
        <dbReference type="EMBL" id="CAG8590990.1"/>
    </source>
</evidence>
<protein>
    <submittedName>
        <fullName evidence="2">23400_t:CDS:1</fullName>
    </submittedName>
</protein>
<evidence type="ECO:0000256" key="1">
    <source>
        <dbReference type="SAM" id="Coils"/>
    </source>
</evidence>
<evidence type="ECO:0000313" key="3">
    <source>
        <dbReference type="Proteomes" id="UP000789759"/>
    </source>
</evidence>
<dbReference type="OrthoDB" id="2444364at2759"/>
<feature type="coiled-coil region" evidence="1">
    <location>
        <begin position="101"/>
        <end position="135"/>
    </location>
</feature>
<organism evidence="2 3">
    <name type="scientific">Cetraspora pellucida</name>
    <dbReference type="NCBI Taxonomy" id="1433469"/>
    <lineage>
        <taxon>Eukaryota</taxon>
        <taxon>Fungi</taxon>
        <taxon>Fungi incertae sedis</taxon>
        <taxon>Mucoromycota</taxon>
        <taxon>Glomeromycotina</taxon>
        <taxon>Glomeromycetes</taxon>
        <taxon>Diversisporales</taxon>
        <taxon>Gigasporaceae</taxon>
        <taxon>Cetraspora</taxon>
    </lineage>
</organism>
<comment type="caution">
    <text evidence="2">The sequence shown here is derived from an EMBL/GenBank/DDBJ whole genome shotgun (WGS) entry which is preliminary data.</text>
</comment>
<name>A0A9N9GBL7_9GLOM</name>
<keyword evidence="3" id="KW-1185">Reference proteome</keyword>
<dbReference type="Proteomes" id="UP000789759">
    <property type="component" value="Unassembled WGS sequence"/>
</dbReference>
<proteinExistence type="predicted"/>
<reference evidence="2" key="1">
    <citation type="submission" date="2021-06" db="EMBL/GenBank/DDBJ databases">
        <authorList>
            <person name="Kallberg Y."/>
            <person name="Tangrot J."/>
            <person name="Rosling A."/>
        </authorList>
    </citation>
    <scope>NUCLEOTIDE SEQUENCE</scope>
    <source>
        <strain evidence="2">FL966</strain>
    </source>
</reference>
<dbReference type="AlphaFoldDB" id="A0A9N9GBL7"/>
<gene>
    <name evidence="2" type="ORF">CPELLU_LOCUS6529</name>
</gene>
<keyword evidence="1" id="KW-0175">Coiled coil</keyword>
<accession>A0A9N9GBL7</accession>